<keyword evidence="3" id="KW-1185">Reference proteome</keyword>
<comment type="caution">
    <text evidence="2">The sequence shown here is derived from an EMBL/GenBank/DDBJ whole genome shotgun (WGS) entry which is preliminary data.</text>
</comment>
<gene>
    <name evidence="2" type="ORF">PIB30_107286</name>
</gene>
<feature type="compositionally biased region" description="Basic residues" evidence="1">
    <location>
        <begin position="44"/>
        <end position="53"/>
    </location>
</feature>
<feature type="non-terminal residue" evidence="2">
    <location>
        <position position="53"/>
    </location>
</feature>
<feature type="region of interest" description="Disordered" evidence="1">
    <location>
        <begin position="1"/>
        <end position="53"/>
    </location>
</feature>
<dbReference type="Proteomes" id="UP001341840">
    <property type="component" value="Unassembled WGS sequence"/>
</dbReference>
<evidence type="ECO:0000313" key="3">
    <source>
        <dbReference type="Proteomes" id="UP001341840"/>
    </source>
</evidence>
<feature type="compositionally biased region" description="Acidic residues" evidence="1">
    <location>
        <begin position="14"/>
        <end position="23"/>
    </location>
</feature>
<name>A0ABU6VYE8_9FABA</name>
<reference evidence="2 3" key="1">
    <citation type="journal article" date="2023" name="Plants (Basel)">
        <title>Bridging the Gap: Combining Genomics and Transcriptomics Approaches to Understand Stylosanthes scabra, an Orphan Legume from the Brazilian Caatinga.</title>
        <authorList>
            <person name="Ferreira-Neto J.R.C."/>
            <person name="da Silva M.D."/>
            <person name="Binneck E."/>
            <person name="de Melo N.F."/>
            <person name="da Silva R.H."/>
            <person name="de Melo A.L.T.M."/>
            <person name="Pandolfi V."/>
            <person name="Bustamante F.O."/>
            <person name="Brasileiro-Vidal A.C."/>
            <person name="Benko-Iseppon A.M."/>
        </authorList>
    </citation>
    <scope>NUCLEOTIDE SEQUENCE [LARGE SCALE GENOMIC DNA]</scope>
    <source>
        <tissue evidence="2">Leaves</tissue>
    </source>
</reference>
<protein>
    <submittedName>
        <fullName evidence="2">Uncharacterized protein</fullName>
    </submittedName>
</protein>
<evidence type="ECO:0000256" key="1">
    <source>
        <dbReference type="SAM" id="MobiDB-lite"/>
    </source>
</evidence>
<evidence type="ECO:0000313" key="2">
    <source>
        <dbReference type="EMBL" id="MED6178412.1"/>
    </source>
</evidence>
<dbReference type="EMBL" id="JASCZI010155539">
    <property type="protein sequence ID" value="MED6178412.1"/>
    <property type="molecule type" value="Genomic_DNA"/>
</dbReference>
<sequence length="53" mass="6037">MESTRIPRNLPQQEQEDDGEDEPMPQAGEAMMKKRSISHNTKTSSHHITSRTS</sequence>
<proteinExistence type="predicted"/>
<accession>A0ABU6VYE8</accession>
<organism evidence="2 3">
    <name type="scientific">Stylosanthes scabra</name>
    <dbReference type="NCBI Taxonomy" id="79078"/>
    <lineage>
        <taxon>Eukaryota</taxon>
        <taxon>Viridiplantae</taxon>
        <taxon>Streptophyta</taxon>
        <taxon>Embryophyta</taxon>
        <taxon>Tracheophyta</taxon>
        <taxon>Spermatophyta</taxon>
        <taxon>Magnoliopsida</taxon>
        <taxon>eudicotyledons</taxon>
        <taxon>Gunneridae</taxon>
        <taxon>Pentapetalae</taxon>
        <taxon>rosids</taxon>
        <taxon>fabids</taxon>
        <taxon>Fabales</taxon>
        <taxon>Fabaceae</taxon>
        <taxon>Papilionoideae</taxon>
        <taxon>50 kb inversion clade</taxon>
        <taxon>dalbergioids sensu lato</taxon>
        <taxon>Dalbergieae</taxon>
        <taxon>Pterocarpus clade</taxon>
        <taxon>Stylosanthes</taxon>
    </lineage>
</organism>